<reference evidence="7" key="1">
    <citation type="journal article" date="2011" name="Environ. Microbiol.">
        <title>Time-series analyses of Monterey Bay coastal microbial picoplankton using a 'genome proxy' microarray.</title>
        <authorList>
            <person name="Rich V.I."/>
            <person name="Pham V.D."/>
            <person name="Eppley J."/>
            <person name="Shi Y."/>
            <person name="DeLong E.F."/>
        </authorList>
    </citation>
    <scope>NUCLEOTIDE SEQUENCE</scope>
</reference>
<accession>E0XQJ0</accession>
<evidence type="ECO:0000313" key="7">
    <source>
        <dbReference type="EMBL" id="ADI16681.1"/>
    </source>
</evidence>
<dbReference type="AlphaFoldDB" id="E0XQJ0"/>
<evidence type="ECO:0000256" key="6">
    <source>
        <dbReference type="SAM" id="Phobius"/>
    </source>
</evidence>
<dbReference type="GO" id="GO:0016020">
    <property type="term" value="C:membrane"/>
    <property type="evidence" value="ECO:0007669"/>
    <property type="project" value="UniProtKB-SubCell"/>
</dbReference>
<keyword evidence="4 6" id="KW-1133">Transmembrane helix</keyword>
<dbReference type="Pfam" id="PF07963">
    <property type="entry name" value="N_methyl"/>
    <property type="match status" value="1"/>
</dbReference>
<dbReference type="InterPro" id="IPR045584">
    <property type="entry name" value="Pilin-like"/>
</dbReference>
<evidence type="ECO:0000256" key="4">
    <source>
        <dbReference type="ARBA" id="ARBA00022989"/>
    </source>
</evidence>
<dbReference type="GO" id="GO:0015628">
    <property type="term" value="P:protein secretion by the type II secretion system"/>
    <property type="evidence" value="ECO:0007669"/>
    <property type="project" value="InterPro"/>
</dbReference>
<evidence type="ECO:0000256" key="2">
    <source>
        <dbReference type="ARBA" id="ARBA00022481"/>
    </source>
</evidence>
<evidence type="ECO:0000256" key="5">
    <source>
        <dbReference type="ARBA" id="ARBA00023136"/>
    </source>
</evidence>
<evidence type="ECO:0008006" key="8">
    <source>
        <dbReference type="Google" id="ProtNLM"/>
    </source>
</evidence>
<comment type="subcellular location">
    <subcellularLocation>
        <location evidence="1">Membrane</location>
        <topology evidence="1">Single-pass membrane protein</topology>
    </subcellularLocation>
</comment>
<dbReference type="EMBL" id="GU474844">
    <property type="protein sequence ID" value="ADI16681.1"/>
    <property type="molecule type" value="Genomic_DNA"/>
</dbReference>
<feature type="transmembrane region" description="Helical" evidence="6">
    <location>
        <begin position="17"/>
        <end position="38"/>
    </location>
</feature>
<protein>
    <recommendedName>
        <fullName evidence="8">Type II secretion system protein H</fullName>
    </recommendedName>
</protein>
<dbReference type="PRINTS" id="PR00885">
    <property type="entry name" value="BCTERIALGSPH"/>
</dbReference>
<organism evidence="7">
    <name type="scientific">uncultured gamma proteobacterium HF0010_05D02</name>
    <dbReference type="NCBI Taxonomy" id="710978"/>
    <lineage>
        <taxon>Bacteria</taxon>
        <taxon>Pseudomonadati</taxon>
        <taxon>Pseudomonadota</taxon>
        <taxon>Gammaproteobacteria</taxon>
        <taxon>environmental samples</taxon>
    </lineage>
</organism>
<dbReference type="Gene3D" id="3.55.40.10">
    <property type="entry name" value="minor pseudopilin epsh domain"/>
    <property type="match status" value="1"/>
</dbReference>
<name>E0XQJ0_9GAMM</name>
<keyword evidence="5 6" id="KW-0472">Membrane</keyword>
<keyword evidence="3 6" id="KW-0812">Transmembrane</keyword>
<dbReference type="SUPFAM" id="SSF54523">
    <property type="entry name" value="Pili subunits"/>
    <property type="match status" value="1"/>
</dbReference>
<proteinExistence type="predicted"/>
<sequence>MGDGCTSMLRHQKGFSLIEMLAVVFVVVLLTSLVSLNVGSGSADINRENQVRDVAAMLGYTLTEAELSGTDHGLLIHRLEDFDDGSYGGLWLRRYDQGWAEPLSLNTAIEDLVFEPGVELELRLEEQPPVDFDVLEEDANPPPQIILFAGGEVTPGELDWIDERSGDLLYTLRWDFFGRMTFMPKGLEPDDVFED</sequence>
<dbReference type="NCBIfam" id="TIGR02532">
    <property type="entry name" value="IV_pilin_GFxxxE"/>
    <property type="match status" value="1"/>
</dbReference>
<dbReference type="InterPro" id="IPR012902">
    <property type="entry name" value="N_methyl_site"/>
</dbReference>
<evidence type="ECO:0000256" key="3">
    <source>
        <dbReference type="ARBA" id="ARBA00022692"/>
    </source>
</evidence>
<keyword evidence="2" id="KW-0488">Methylation</keyword>
<dbReference type="GO" id="GO:0015627">
    <property type="term" value="C:type II protein secretion system complex"/>
    <property type="evidence" value="ECO:0007669"/>
    <property type="project" value="InterPro"/>
</dbReference>
<dbReference type="PROSITE" id="PS00409">
    <property type="entry name" value="PROKAR_NTER_METHYL"/>
    <property type="match status" value="1"/>
</dbReference>
<dbReference type="InterPro" id="IPR002416">
    <property type="entry name" value="T2SS_protein-GspH"/>
</dbReference>
<evidence type="ECO:0000256" key="1">
    <source>
        <dbReference type="ARBA" id="ARBA00004167"/>
    </source>
</evidence>